<dbReference type="RefSeq" id="WP_390225420.1">
    <property type="nucleotide sequence ID" value="NZ_JBHTAA010000005.1"/>
</dbReference>
<reference evidence="2 3" key="1">
    <citation type="journal article" date="2019" name="Int. J. Syst. Evol. Microbiol.">
        <title>The Global Catalogue of Microorganisms (GCM) 10K type strain sequencing project: providing services to taxonomists for standard genome sequencing and annotation.</title>
        <authorList>
            <consortium name="The Broad Institute Genomics Platform"/>
            <consortium name="The Broad Institute Genome Sequencing Center for Infectious Disease"/>
            <person name="Wu L."/>
            <person name="Ma J."/>
        </authorList>
    </citation>
    <scope>NUCLEOTIDE SEQUENCE [LARGE SCALE GENOMIC DNA]</scope>
    <source>
        <strain evidence="2 3">DSM 29988</strain>
    </source>
</reference>
<keyword evidence="3" id="KW-1185">Reference proteome</keyword>
<dbReference type="EMBL" id="JBHTAA010000005">
    <property type="protein sequence ID" value="MFC7205127.1"/>
    <property type="molecule type" value="Genomic_DNA"/>
</dbReference>
<feature type="transmembrane region" description="Helical" evidence="1">
    <location>
        <begin position="37"/>
        <end position="60"/>
    </location>
</feature>
<dbReference type="AlphaFoldDB" id="A0ABD5ZIN4"/>
<accession>A0ABD5ZIN4</accession>
<feature type="transmembrane region" description="Helical" evidence="1">
    <location>
        <begin position="219"/>
        <end position="240"/>
    </location>
</feature>
<keyword evidence="1" id="KW-1133">Transmembrane helix</keyword>
<keyword evidence="1" id="KW-0472">Membrane</keyword>
<evidence type="ECO:0000313" key="2">
    <source>
        <dbReference type="EMBL" id="MFC7205127.1"/>
    </source>
</evidence>
<evidence type="ECO:0000313" key="3">
    <source>
        <dbReference type="Proteomes" id="UP001596481"/>
    </source>
</evidence>
<name>A0ABD5ZIN4_9EURY</name>
<feature type="transmembrane region" description="Helical" evidence="1">
    <location>
        <begin position="131"/>
        <end position="153"/>
    </location>
</feature>
<feature type="transmembrane region" description="Helical" evidence="1">
    <location>
        <begin position="101"/>
        <end position="119"/>
    </location>
</feature>
<comment type="caution">
    <text evidence="2">The sequence shown here is derived from an EMBL/GenBank/DDBJ whole genome shotgun (WGS) entry which is preliminary data.</text>
</comment>
<gene>
    <name evidence="2" type="ORF">ACFQJC_16535</name>
</gene>
<protein>
    <submittedName>
        <fullName evidence="2">Uncharacterized protein</fullName>
    </submittedName>
</protein>
<feature type="transmembrane region" description="Helical" evidence="1">
    <location>
        <begin position="76"/>
        <end position="95"/>
    </location>
</feature>
<evidence type="ECO:0000256" key="1">
    <source>
        <dbReference type="SAM" id="Phobius"/>
    </source>
</evidence>
<dbReference type="Proteomes" id="UP001596481">
    <property type="component" value="Unassembled WGS sequence"/>
</dbReference>
<organism evidence="2 3">
    <name type="scientific">Haloferax namakaokahaiae</name>
    <dbReference type="NCBI Taxonomy" id="1748331"/>
    <lineage>
        <taxon>Archaea</taxon>
        <taxon>Methanobacteriati</taxon>
        <taxon>Methanobacteriota</taxon>
        <taxon>Stenosarchaea group</taxon>
        <taxon>Halobacteria</taxon>
        <taxon>Halobacteriales</taxon>
        <taxon>Haloferacaceae</taxon>
        <taxon>Haloferax</taxon>
    </lineage>
</organism>
<keyword evidence="1" id="KW-0812">Transmembrane</keyword>
<sequence length="257" mass="26045">MTDRVRSSGRLLGLAALVWFGVGPASAHEFGSSAGTVVPITVVLALSVGVATLGGLWALVGSTRLTTLAPPTRRRLTTLFGVVLVGLGVSVFLPIAVTDPVVAVAGVLLGSVVGLVLPHHHATGERFVNRATAVSGALTLHRVFEGIALAAVYAANEALGVVTVLLLTLHTTVETVAVGVEYGSTGRRSRGLAAILLLQAGFVFSAAVTLLAAGSLPAVVRGFVLAGVAGLLVVVGAHDVRGHVVEGPRQRLGSEVE</sequence>
<proteinExistence type="predicted"/>
<feature type="transmembrane region" description="Helical" evidence="1">
    <location>
        <begin position="192"/>
        <end position="213"/>
    </location>
</feature>
<feature type="transmembrane region" description="Helical" evidence="1">
    <location>
        <begin position="159"/>
        <end position="180"/>
    </location>
</feature>